<gene>
    <name evidence="1" type="ORF">PLUA15_250017</name>
</gene>
<protein>
    <recommendedName>
        <fullName evidence="3">Glycosyltransferase</fullName>
    </recommendedName>
</protein>
<dbReference type="Proteomes" id="UP000219564">
    <property type="component" value="Unassembled WGS sequence"/>
</dbReference>
<dbReference type="Gene3D" id="3.40.50.2000">
    <property type="entry name" value="Glycogen Phosphorylase B"/>
    <property type="match status" value="1"/>
</dbReference>
<organism evidence="1 2">
    <name type="scientific">Pseudomonas lundensis</name>
    <dbReference type="NCBI Taxonomy" id="86185"/>
    <lineage>
        <taxon>Bacteria</taxon>
        <taxon>Pseudomonadati</taxon>
        <taxon>Pseudomonadota</taxon>
        <taxon>Gammaproteobacteria</taxon>
        <taxon>Pseudomonadales</taxon>
        <taxon>Pseudomonadaceae</taxon>
        <taxon>Pseudomonas</taxon>
    </lineage>
</organism>
<dbReference type="AlphaFoldDB" id="A0AAX2H9Q0"/>
<evidence type="ECO:0008006" key="3">
    <source>
        <dbReference type="Google" id="ProtNLM"/>
    </source>
</evidence>
<reference evidence="1 2" key="1">
    <citation type="submission" date="2017-08" db="EMBL/GenBank/DDBJ databases">
        <authorList>
            <person name="Chaillou S."/>
        </authorList>
    </citation>
    <scope>NUCLEOTIDE SEQUENCE [LARGE SCALE GENOMIC DNA]</scope>
    <source>
        <strain evidence="1 2">MFPA15A1205</strain>
    </source>
</reference>
<evidence type="ECO:0000313" key="1">
    <source>
        <dbReference type="EMBL" id="SOB52974.1"/>
    </source>
</evidence>
<name>A0AAX2H9Q0_9PSED</name>
<proteinExistence type="predicted"/>
<accession>A0AAX2H9Q0</accession>
<sequence length="430" mass="48093">MPSTAPTRVLIIGYVWPEPRSSAAGGHMMQIIESFLQQGWHITFSSPAGVGEHKADLAALGIDEVSIALNNSSFDTFIRELAPDIVLFDRFMMEEQFGWRVEKHCPQALRVLETSDLQSLRDARHQQLKARLKHDSDPDDFSALFAPAPHAIFEHMADTDLAQRELAAIYRSDLNLMISDYEIDLLVEQFHVPNALLHLCPLMVDGVPETFVPYAQRQHFLSIGNFRHAPNWDAVLWMKTTVWPLIRQQLPDAQLHIYGAYTPPKATALHNPAQGFHVLNWAEDALAVMRQARVCLAPLRFGAGIKGKIADAMLCGTPNVTTPVGAEGMHGDLPWAGAIATSASALAAAAVELYRNEAAWLQAQTHGRALLAERYQQRVHGPALVQRIEACRADLECHRRQNFTGAMLRHHHHKSTQYMAQWIEAKNRSL</sequence>
<evidence type="ECO:0000313" key="2">
    <source>
        <dbReference type="Proteomes" id="UP000219564"/>
    </source>
</evidence>
<dbReference type="RefSeq" id="WP_097192078.1">
    <property type="nucleotide sequence ID" value="NZ_OBKZ01000018.1"/>
</dbReference>
<dbReference type="EMBL" id="OBKZ01000018">
    <property type="protein sequence ID" value="SOB52974.1"/>
    <property type="molecule type" value="Genomic_DNA"/>
</dbReference>
<dbReference type="SUPFAM" id="SSF53756">
    <property type="entry name" value="UDP-Glycosyltransferase/glycogen phosphorylase"/>
    <property type="match status" value="1"/>
</dbReference>
<dbReference type="Pfam" id="PF13692">
    <property type="entry name" value="Glyco_trans_1_4"/>
    <property type="match status" value="1"/>
</dbReference>
<comment type="caution">
    <text evidence="1">The sequence shown here is derived from an EMBL/GenBank/DDBJ whole genome shotgun (WGS) entry which is preliminary data.</text>
</comment>